<dbReference type="InterPro" id="IPR029058">
    <property type="entry name" value="AB_hydrolase_fold"/>
</dbReference>
<dbReference type="OrthoDB" id="9812774at2"/>
<dbReference type="AlphaFoldDB" id="A0A543CGE8"/>
<name>A0A543CGE8_9ACTN</name>
<dbReference type="EMBL" id="VFOZ01000001">
    <property type="protein sequence ID" value="TQL96155.1"/>
    <property type="molecule type" value="Genomic_DNA"/>
</dbReference>
<dbReference type="SUPFAM" id="SSF53474">
    <property type="entry name" value="alpha/beta-Hydrolases"/>
    <property type="match status" value="1"/>
</dbReference>
<dbReference type="InterPro" id="IPR000639">
    <property type="entry name" value="Epox_hydrolase-like"/>
</dbReference>
<dbReference type="GO" id="GO:0016787">
    <property type="term" value="F:hydrolase activity"/>
    <property type="evidence" value="ECO:0007669"/>
    <property type="project" value="UniProtKB-KW"/>
</dbReference>
<accession>A0A543CGE8</accession>
<dbReference type="InterPro" id="IPR000073">
    <property type="entry name" value="AB_hydrolase_1"/>
</dbReference>
<evidence type="ECO:0000313" key="3">
    <source>
        <dbReference type="EMBL" id="TQL96155.1"/>
    </source>
</evidence>
<dbReference type="PRINTS" id="PR00111">
    <property type="entry name" value="ABHYDROLASE"/>
</dbReference>
<evidence type="ECO:0000259" key="2">
    <source>
        <dbReference type="Pfam" id="PF00561"/>
    </source>
</evidence>
<comment type="caution">
    <text evidence="3">The sequence shown here is derived from an EMBL/GenBank/DDBJ whole genome shotgun (WGS) entry which is preliminary data.</text>
</comment>
<gene>
    <name evidence="3" type="ORF">FB559_1677</name>
</gene>
<dbReference type="PANTHER" id="PTHR43329">
    <property type="entry name" value="EPOXIDE HYDROLASE"/>
    <property type="match status" value="1"/>
</dbReference>
<reference evidence="3 4" key="1">
    <citation type="submission" date="2019-06" db="EMBL/GenBank/DDBJ databases">
        <title>Sequencing the genomes of 1000 actinobacteria strains.</title>
        <authorList>
            <person name="Klenk H.-P."/>
        </authorList>
    </citation>
    <scope>NUCLEOTIDE SEQUENCE [LARGE SCALE GENOMIC DNA]</scope>
    <source>
        <strain evidence="3 4">DSM 102200</strain>
    </source>
</reference>
<feature type="domain" description="AB hydrolase-1" evidence="2">
    <location>
        <begin position="20"/>
        <end position="263"/>
    </location>
</feature>
<keyword evidence="4" id="KW-1185">Reference proteome</keyword>
<proteinExistence type="predicted"/>
<evidence type="ECO:0000313" key="4">
    <source>
        <dbReference type="Proteomes" id="UP000316096"/>
    </source>
</evidence>
<dbReference type="Gene3D" id="3.40.50.1820">
    <property type="entry name" value="alpha/beta hydrolase"/>
    <property type="match status" value="1"/>
</dbReference>
<keyword evidence="1" id="KW-0378">Hydrolase</keyword>
<dbReference type="RefSeq" id="WP_141954968.1">
    <property type="nucleotide sequence ID" value="NZ_VFOZ01000001.1"/>
</dbReference>
<dbReference type="Proteomes" id="UP000316096">
    <property type="component" value="Unassembled WGS sequence"/>
</dbReference>
<protein>
    <submittedName>
        <fullName evidence="3">Pimeloyl-ACP methyl ester carboxylesterase</fullName>
    </submittedName>
</protein>
<dbReference type="Pfam" id="PF00561">
    <property type="entry name" value="Abhydrolase_1"/>
    <property type="match status" value="1"/>
</dbReference>
<sequence>MPIATVNGIQMYYRLQGEGPLLVLLHGWPQTGHCWRHLVGPLSRAYTVLVPDLRGYGHSDLPRDGHDKRTRAEDLHQLIRVLGHESATVIGHDRGARVAHRWALDHPGDVERLVVMDVIPTREMWRRMDANLARGIWHWLFHLQPDLPELLVGANTGAYLRYLIDAWSHVPLPEEDIAEYVRAFERPGALRAGFDDYRAAFPYDAEHDDADFGRKITMPLLALWGEHSFLQSIDALEIWRDYAEDVGGTVIRDCGHFLAEEHPGAVLDELRTFLPRDI</sequence>
<evidence type="ECO:0000256" key="1">
    <source>
        <dbReference type="ARBA" id="ARBA00022801"/>
    </source>
</evidence>
<dbReference type="PRINTS" id="PR00412">
    <property type="entry name" value="EPOXHYDRLASE"/>
</dbReference>
<organism evidence="3 4">
    <name type="scientific">Actinoallomurus bryophytorum</name>
    <dbReference type="NCBI Taxonomy" id="1490222"/>
    <lineage>
        <taxon>Bacteria</taxon>
        <taxon>Bacillati</taxon>
        <taxon>Actinomycetota</taxon>
        <taxon>Actinomycetes</taxon>
        <taxon>Streptosporangiales</taxon>
        <taxon>Thermomonosporaceae</taxon>
        <taxon>Actinoallomurus</taxon>
    </lineage>
</organism>